<dbReference type="GO" id="GO:0003676">
    <property type="term" value="F:nucleic acid binding"/>
    <property type="evidence" value="ECO:0007669"/>
    <property type="project" value="InterPro"/>
</dbReference>
<evidence type="ECO:0000313" key="4">
    <source>
        <dbReference type="Proteomes" id="UP000595140"/>
    </source>
</evidence>
<dbReference type="Pfam" id="PF24964">
    <property type="entry name" value="DUF7769"/>
    <property type="match status" value="1"/>
</dbReference>
<evidence type="ECO:0000259" key="2">
    <source>
        <dbReference type="Pfam" id="PF24964"/>
    </source>
</evidence>
<evidence type="ECO:0000256" key="1">
    <source>
        <dbReference type="SAM" id="MobiDB-lite"/>
    </source>
</evidence>
<dbReference type="EMBL" id="OOIL02000336">
    <property type="protein sequence ID" value="VFQ63833.1"/>
    <property type="molecule type" value="Genomic_DNA"/>
</dbReference>
<feature type="compositionally biased region" description="Polar residues" evidence="1">
    <location>
        <begin position="1"/>
        <end position="10"/>
    </location>
</feature>
<feature type="region of interest" description="Disordered" evidence="1">
    <location>
        <begin position="1"/>
        <end position="62"/>
    </location>
</feature>
<organism evidence="3 4">
    <name type="scientific">Cuscuta campestris</name>
    <dbReference type="NCBI Taxonomy" id="132261"/>
    <lineage>
        <taxon>Eukaryota</taxon>
        <taxon>Viridiplantae</taxon>
        <taxon>Streptophyta</taxon>
        <taxon>Embryophyta</taxon>
        <taxon>Tracheophyta</taxon>
        <taxon>Spermatophyta</taxon>
        <taxon>Magnoliopsida</taxon>
        <taxon>eudicotyledons</taxon>
        <taxon>Gunneridae</taxon>
        <taxon>Pentapetalae</taxon>
        <taxon>asterids</taxon>
        <taxon>lamiids</taxon>
        <taxon>Solanales</taxon>
        <taxon>Convolvulaceae</taxon>
        <taxon>Cuscuteae</taxon>
        <taxon>Cuscuta</taxon>
        <taxon>Cuscuta subgen. Grammica</taxon>
        <taxon>Cuscuta sect. Cleistogrammica</taxon>
    </lineage>
</organism>
<dbReference type="PANTHER" id="PTHR47169:SF2">
    <property type="entry name" value="OS01G0541250 PROTEIN"/>
    <property type="match status" value="1"/>
</dbReference>
<gene>
    <name evidence="3" type="ORF">CCAM_LOCUS5609</name>
</gene>
<accession>A0A484KDD7</accession>
<protein>
    <recommendedName>
        <fullName evidence="2">DUF7769 domain-containing protein</fullName>
    </recommendedName>
</protein>
<keyword evidence="4" id="KW-1185">Reference proteome</keyword>
<name>A0A484KDD7_9ASTE</name>
<sequence>MEFSTSSLSFDEQVPPESEDDSASENQPHPPLLQVPILNLETPTDSEENTAHSREKQSERRRRIVDRLLQSYKHGKLQHGCIKAVAGEFNISRKTVGKIWSSASGQMRDGLPHCVQCKRKGNSGRKEVPVDIPKMLAVPFHRRKNIRALGYAMEVSKSTLQRWLKRKTIRRHSNAIKPYLSHPGKLKRLSFCLDHISPSSLPLDPTFHNFYDYIHIDEKWFNITKEKATFYALPEEEDPHRTIQSKTHIPKIMFLAAVGRPRYGADGGLLWDGKIGIFPFTYLAEAKRASKNRPAGTLEVKAVPVIDRVVMKNILIQKHLPAIKEKWPGPTKHVIIQQDNAKPHVEGNNPEFLAAAEDGDWNIELKFQPPNSPYLNVLDLGFFRSIDSIQDQSAPRNLSELINAVTTAFQDIPHEKLNNVFLTLQGVMGEVLKNRGGNNFRIPHIGKAMLAREGRLPDNVGVTQEVYEQAKHFLEEQM</sequence>
<dbReference type="Proteomes" id="UP000595140">
    <property type="component" value="Unassembled WGS sequence"/>
</dbReference>
<dbReference type="InterPro" id="IPR036397">
    <property type="entry name" value="RNaseH_sf"/>
</dbReference>
<dbReference type="AlphaFoldDB" id="A0A484KDD7"/>
<dbReference type="Gene3D" id="3.30.420.10">
    <property type="entry name" value="Ribonuclease H-like superfamily/Ribonuclease H"/>
    <property type="match status" value="1"/>
</dbReference>
<feature type="domain" description="DUF7769" evidence="2">
    <location>
        <begin position="59"/>
        <end position="108"/>
    </location>
</feature>
<dbReference type="OrthoDB" id="155387at2759"/>
<feature type="compositionally biased region" description="Basic and acidic residues" evidence="1">
    <location>
        <begin position="49"/>
        <end position="58"/>
    </location>
</feature>
<dbReference type="InterPro" id="IPR056671">
    <property type="entry name" value="DUF7769"/>
</dbReference>
<evidence type="ECO:0000313" key="3">
    <source>
        <dbReference type="EMBL" id="VFQ63833.1"/>
    </source>
</evidence>
<proteinExistence type="predicted"/>
<dbReference type="PANTHER" id="PTHR47169">
    <property type="entry name" value="OS01G0541250 PROTEIN"/>
    <property type="match status" value="1"/>
</dbReference>
<reference evidence="3 4" key="1">
    <citation type="submission" date="2018-04" db="EMBL/GenBank/DDBJ databases">
        <authorList>
            <person name="Vogel A."/>
        </authorList>
    </citation>
    <scope>NUCLEOTIDE SEQUENCE [LARGE SCALE GENOMIC DNA]</scope>
</reference>